<comment type="caution">
    <text evidence="1">The sequence shown here is derived from an EMBL/GenBank/DDBJ whole genome shotgun (WGS) entry which is preliminary data.</text>
</comment>
<name>A0A1F5QDR1_9BACT</name>
<accession>A0A1F5QDR1</accession>
<evidence type="ECO:0008006" key="3">
    <source>
        <dbReference type="Google" id="ProtNLM"/>
    </source>
</evidence>
<dbReference type="Pfam" id="PF13366">
    <property type="entry name" value="PDDEXK_3"/>
    <property type="match status" value="1"/>
</dbReference>
<gene>
    <name evidence="1" type="ORF">A3J05_02605</name>
</gene>
<sequence>MFEIFKELGSGYQEKYYQRAIAAEFKRCGLNYKEQVPTPIKYKGTRIGSYFLDFLIEGKIILEIKSGKNFSRKNIEQVNGYLKAFDLSLGIIANFTSEGVMYRRIVNIK</sequence>
<protein>
    <recommendedName>
        <fullName evidence="3">GxxExxY protein</fullName>
    </recommendedName>
</protein>
<dbReference type="NCBIfam" id="TIGR04256">
    <property type="entry name" value="GxxExxY"/>
    <property type="match status" value="1"/>
</dbReference>
<organism evidence="1 2">
    <name type="scientific">Candidatus Doudnabacteria bacterium RIFCSPLOWO2_02_FULL_48_13</name>
    <dbReference type="NCBI Taxonomy" id="1817845"/>
    <lineage>
        <taxon>Bacteria</taxon>
        <taxon>Candidatus Doudnaibacteriota</taxon>
    </lineage>
</organism>
<evidence type="ECO:0000313" key="2">
    <source>
        <dbReference type="Proteomes" id="UP000177235"/>
    </source>
</evidence>
<evidence type="ECO:0000313" key="1">
    <source>
        <dbReference type="EMBL" id="OGE99900.1"/>
    </source>
</evidence>
<dbReference type="InterPro" id="IPR026350">
    <property type="entry name" value="GxxExxY"/>
</dbReference>
<reference evidence="1 2" key="1">
    <citation type="journal article" date="2016" name="Nat. Commun.">
        <title>Thousands of microbial genomes shed light on interconnected biogeochemical processes in an aquifer system.</title>
        <authorList>
            <person name="Anantharaman K."/>
            <person name="Brown C.T."/>
            <person name="Hug L.A."/>
            <person name="Sharon I."/>
            <person name="Castelle C.J."/>
            <person name="Probst A.J."/>
            <person name="Thomas B.C."/>
            <person name="Singh A."/>
            <person name="Wilkins M.J."/>
            <person name="Karaoz U."/>
            <person name="Brodie E.L."/>
            <person name="Williams K.H."/>
            <person name="Hubbard S.S."/>
            <person name="Banfield J.F."/>
        </authorList>
    </citation>
    <scope>NUCLEOTIDE SEQUENCE [LARGE SCALE GENOMIC DNA]</scope>
</reference>
<dbReference type="Proteomes" id="UP000177235">
    <property type="component" value="Unassembled WGS sequence"/>
</dbReference>
<dbReference type="AlphaFoldDB" id="A0A1F5QDR1"/>
<proteinExistence type="predicted"/>
<dbReference type="EMBL" id="MFFF01000009">
    <property type="protein sequence ID" value="OGE99900.1"/>
    <property type="molecule type" value="Genomic_DNA"/>
</dbReference>